<proteinExistence type="predicted"/>
<gene>
    <name evidence="2" type="ORF">GCM10009821_16630</name>
</gene>
<dbReference type="EMBL" id="BAAAPY010000005">
    <property type="protein sequence ID" value="GAA2077662.1"/>
    <property type="molecule type" value="Genomic_DNA"/>
</dbReference>
<feature type="region of interest" description="Disordered" evidence="1">
    <location>
        <begin position="1"/>
        <end position="29"/>
    </location>
</feature>
<protein>
    <submittedName>
        <fullName evidence="2">Uncharacterized protein</fullName>
    </submittedName>
</protein>
<evidence type="ECO:0000313" key="3">
    <source>
        <dbReference type="Proteomes" id="UP001501480"/>
    </source>
</evidence>
<sequence length="54" mass="5941">MSGPVEEGSDARTEDAVRRTEQALQDPEVAEPLREVLQHLGSFTFDPVGTLDED</sequence>
<organism evidence="2 3">
    <name type="scientific">Aeromicrobium halocynthiae</name>
    <dbReference type="NCBI Taxonomy" id="560557"/>
    <lineage>
        <taxon>Bacteria</taxon>
        <taxon>Bacillati</taxon>
        <taxon>Actinomycetota</taxon>
        <taxon>Actinomycetes</taxon>
        <taxon>Propionibacteriales</taxon>
        <taxon>Nocardioidaceae</taxon>
        <taxon>Aeromicrobium</taxon>
    </lineage>
</organism>
<name>A0ABN2VYM8_9ACTN</name>
<reference evidence="2 3" key="1">
    <citation type="journal article" date="2019" name="Int. J. Syst. Evol. Microbiol.">
        <title>The Global Catalogue of Microorganisms (GCM) 10K type strain sequencing project: providing services to taxonomists for standard genome sequencing and annotation.</title>
        <authorList>
            <consortium name="The Broad Institute Genomics Platform"/>
            <consortium name="The Broad Institute Genome Sequencing Center for Infectious Disease"/>
            <person name="Wu L."/>
            <person name="Ma J."/>
        </authorList>
    </citation>
    <scope>NUCLEOTIDE SEQUENCE [LARGE SCALE GENOMIC DNA]</scope>
    <source>
        <strain evidence="2 3">JCM 15749</strain>
    </source>
</reference>
<evidence type="ECO:0000313" key="2">
    <source>
        <dbReference type="EMBL" id="GAA2077662.1"/>
    </source>
</evidence>
<comment type="caution">
    <text evidence="2">The sequence shown here is derived from an EMBL/GenBank/DDBJ whole genome shotgun (WGS) entry which is preliminary data.</text>
</comment>
<dbReference type="Proteomes" id="UP001501480">
    <property type="component" value="Unassembled WGS sequence"/>
</dbReference>
<keyword evidence="3" id="KW-1185">Reference proteome</keyword>
<feature type="compositionally biased region" description="Basic and acidic residues" evidence="1">
    <location>
        <begin position="9"/>
        <end position="21"/>
    </location>
</feature>
<evidence type="ECO:0000256" key="1">
    <source>
        <dbReference type="SAM" id="MobiDB-lite"/>
    </source>
</evidence>
<dbReference type="RefSeq" id="WP_344326899.1">
    <property type="nucleotide sequence ID" value="NZ_BAAAPY010000005.1"/>
</dbReference>
<accession>A0ABN2VYM8</accession>